<evidence type="ECO:0000259" key="4">
    <source>
        <dbReference type="PROSITE" id="PS50949"/>
    </source>
</evidence>
<dbReference type="InterPro" id="IPR006059">
    <property type="entry name" value="SBP"/>
</dbReference>
<keyword evidence="3" id="KW-0804">Transcription</keyword>
<dbReference type="CDD" id="cd07377">
    <property type="entry name" value="WHTH_GntR"/>
    <property type="match status" value="1"/>
</dbReference>
<sequence length="458" mass="52042">MKRESKFRYSKLANILREQIMSGYIKPGNFLLSENDLCNHYGISRTSVRKSLEQLAQEGLIIKKVGQGTIVNPDLIVENSSDKVLRIFSISPSHFFDHGLPLIIEEFEKENPNVKIKCLNFSANEFWDTVQSSVELGLQPDVILVTDRHFSNADTSLEFLDLMPYLPDYSNMIYPCLRRAFLRDQKLQGAITTFSSVYLTYNPELFRKHQVPEPTERWSLEEFLEAAHRLTMDTNGDGINDQYGLSLSSSLGRWPVLVLQNGGNFKTNCEKEPLVNTLSFIHDLLYRHRVATLSPQYLLNSEAFIKGKAAMMMTTSLEMAGWSDSISGFEPKVASMPFGDHKGTLLTANAFMVPEASNEQEMAIRFVQKALSPSMQEKLGNEANLMSPLQQVNEKNWGTSMFQSLNINEDITMNSYFIDELFGDTSNIEQIVKEMHLFWAGIESAEEFAEKMIAIMND</sequence>
<dbReference type="SUPFAM" id="SSF53850">
    <property type="entry name" value="Periplasmic binding protein-like II"/>
    <property type="match status" value="1"/>
</dbReference>
<dbReference type="Proteomes" id="UP001596989">
    <property type="component" value="Unassembled WGS sequence"/>
</dbReference>
<comment type="caution">
    <text evidence="5">The sequence shown here is derived from an EMBL/GenBank/DDBJ whole genome shotgun (WGS) entry which is preliminary data.</text>
</comment>
<dbReference type="PANTHER" id="PTHR43649:SF30">
    <property type="entry name" value="ABC TRANSPORTER SUBSTRATE-BINDING PROTEIN"/>
    <property type="match status" value="1"/>
</dbReference>
<dbReference type="SMART" id="SM00345">
    <property type="entry name" value="HTH_GNTR"/>
    <property type="match status" value="1"/>
</dbReference>
<dbReference type="InterPro" id="IPR050490">
    <property type="entry name" value="Bact_solute-bd_prot1"/>
</dbReference>
<dbReference type="Pfam" id="PF00392">
    <property type="entry name" value="GntR"/>
    <property type="match status" value="1"/>
</dbReference>
<dbReference type="Gene3D" id="3.40.190.10">
    <property type="entry name" value="Periplasmic binding protein-like II"/>
    <property type="match status" value="1"/>
</dbReference>
<protein>
    <submittedName>
        <fullName evidence="5">Extracellular solute-binding protein</fullName>
    </submittedName>
</protein>
<proteinExistence type="predicted"/>
<dbReference type="PRINTS" id="PR00035">
    <property type="entry name" value="HTHGNTR"/>
</dbReference>
<dbReference type="Pfam" id="PF13416">
    <property type="entry name" value="SBP_bac_8"/>
    <property type="match status" value="1"/>
</dbReference>
<dbReference type="EMBL" id="JBHTJZ010000024">
    <property type="protein sequence ID" value="MFD0960960.1"/>
    <property type="molecule type" value="Genomic_DNA"/>
</dbReference>
<evidence type="ECO:0000256" key="3">
    <source>
        <dbReference type="ARBA" id="ARBA00023163"/>
    </source>
</evidence>
<dbReference type="PANTHER" id="PTHR43649">
    <property type="entry name" value="ARABINOSE-BINDING PROTEIN-RELATED"/>
    <property type="match status" value="1"/>
</dbReference>
<dbReference type="RefSeq" id="WP_377565972.1">
    <property type="nucleotide sequence ID" value="NZ_JBHTJZ010000024.1"/>
</dbReference>
<evidence type="ECO:0000256" key="1">
    <source>
        <dbReference type="ARBA" id="ARBA00023015"/>
    </source>
</evidence>
<organism evidence="5 6">
    <name type="scientific">Paenibacillus chungangensis</name>
    <dbReference type="NCBI Taxonomy" id="696535"/>
    <lineage>
        <taxon>Bacteria</taxon>
        <taxon>Bacillati</taxon>
        <taxon>Bacillota</taxon>
        <taxon>Bacilli</taxon>
        <taxon>Bacillales</taxon>
        <taxon>Paenibacillaceae</taxon>
        <taxon>Paenibacillus</taxon>
    </lineage>
</organism>
<keyword evidence="1" id="KW-0805">Transcription regulation</keyword>
<gene>
    <name evidence="5" type="ORF">ACFQ2I_16335</name>
</gene>
<evidence type="ECO:0000313" key="6">
    <source>
        <dbReference type="Proteomes" id="UP001596989"/>
    </source>
</evidence>
<dbReference type="InterPro" id="IPR036388">
    <property type="entry name" value="WH-like_DNA-bd_sf"/>
</dbReference>
<dbReference type="InterPro" id="IPR000524">
    <property type="entry name" value="Tscrpt_reg_HTH_GntR"/>
</dbReference>
<dbReference type="PROSITE" id="PS50949">
    <property type="entry name" value="HTH_GNTR"/>
    <property type="match status" value="1"/>
</dbReference>
<evidence type="ECO:0000313" key="5">
    <source>
        <dbReference type="EMBL" id="MFD0960960.1"/>
    </source>
</evidence>
<dbReference type="InterPro" id="IPR036390">
    <property type="entry name" value="WH_DNA-bd_sf"/>
</dbReference>
<feature type="domain" description="HTH gntR-type" evidence="4">
    <location>
        <begin position="6"/>
        <end position="74"/>
    </location>
</feature>
<keyword evidence="2" id="KW-0238">DNA-binding</keyword>
<dbReference type="Gene3D" id="1.10.10.10">
    <property type="entry name" value="Winged helix-like DNA-binding domain superfamily/Winged helix DNA-binding domain"/>
    <property type="match status" value="1"/>
</dbReference>
<keyword evidence="6" id="KW-1185">Reference proteome</keyword>
<reference evidence="6" key="1">
    <citation type="journal article" date="2019" name="Int. J. Syst. Evol. Microbiol.">
        <title>The Global Catalogue of Microorganisms (GCM) 10K type strain sequencing project: providing services to taxonomists for standard genome sequencing and annotation.</title>
        <authorList>
            <consortium name="The Broad Institute Genomics Platform"/>
            <consortium name="The Broad Institute Genome Sequencing Center for Infectious Disease"/>
            <person name="Wu L."/>
            <person name="Ma J."/>
        </authorList>
    </citation>
    <scope>NUCLEOTIDE SEQUENCE [LARGE SCALE GENOMIC DNA]</scope>
    <source>
        <strain evidence="6">CCUG 59129</strain>
    </source>
</reference>
<accession>A0ABW3HTY6</accession>
<evidence type="ECO:0000256" key="2">
    <source>
        <dbReference type="ARBA" id="ARBA00023125"/>
    </source>
</evidence>
<dbReference type="SUPFAM" id="SSF46785">
    <property type="entry name" value="Winged helix' DNA-binding domain"/>
    <property type="match status" value="1"/>
</dbReference>
<name>A0ABW3HTY6_9BACL</name>